<evidence type="ECO:0000313" key="1">
    <source>
        <dbReference type="EMBL" id="SVC98868.1"/>
    </source>
</evidence>
<accession>A0A382RPH9</accession>
<dbReference type="EMBL" id="UINC01122821">
    <property type="protein sequence ID" value="SVC98868.1"/>
    <property type="molecule type" value="Genomic_DNA"/>
</dbReference>
<evidence type="ECO:0008006" key="2">
    <source>
        <dbReference type="Google" id="ProtNLM"/>
    </source>
</evidence>
<dbReference type="Pfam" id="PF08811">
    <property type="entry name" value="DUF1800"/>
    <property type="match status" value="1"/>
</dbReference>
<protein>
    <recommendedName>
        <fullName evidence="2">DUF1800 domain-containing protein</fullName>
    </recommendedName>
</protein>
<gene>
    <name evidence="1" type="ORF">METZ01_LOCUS351722</name>
</gene>
<sequence>MSKPTGLLAPHNAEDWSLRDAAHFLWRAQFGATAAEIKAAHDAGLTKALDSLITPQEESENFKEVEAILREAAFDTGATEDLQAWWLHRIFYSANPLAEKLTLFWHNHFATSNAKVRSIPHMAAQNDLFRTEALGSFRHLLKEMSKDVAMLIWLDSNANRKRHANENFAREVMELFSLGEGNYTEEDIKQAARAFTGWHVREDKFWFNKRQHDFTDKTLFGKTANLDGGDVVDLCLAQKACARFIAFKLLRAFVLDQPSSTSVDVLAARITEHDYAMSP</sequence>
<reference evidence="1" key="1">
    <citation type="submission" date="2018-05" db="EMBL/GenBank/DDBJ databases">
        <authorList>
            <person name="Lanie J.A."/>
            <person name="Ng W.-L."/>
            <person name="Kazmierczak K.M."/>
            <person name="Andrzejewski T.M."/>
            <person name="Davidsen T.M."/>
            <person name="Wayne K.J."/>
            <person name="Tettelin H."/>
            <person name="Glass J.I."/>
            <person name="Rusch D."/>
            <person name="Podicherti R."/>
            <person name="Tsui H.-C.T."/>
            <person name="Winkler M.E."/>
        </authorList>
    </citation>
    <scope>NUCLEOTIDE SEQUENCE</scope>
</reference>
<dbReference type="AlphaFoldDB" id="A0A382RPH9"/>
<feature type="non-terminal residue" evidence="1">
    <location>
        <position position="279"/>
    </location>
</feature>
<dbReference type="InterPro" id="IPR014917">
    <property type="entry name" value="DUF1800"/>
</dbReference>
<name>A0A382RPH9_9ZZZZ</name>
<organism evidence="1">
    <name type="scientific">marine metagenome</name>
    <dbReference type="NCBI Taxonomy" id="408172"/>
    <lineage>
        <taxon>unclassified sequences</taxon>
        <taxon>metagenomes</taxon>
        <taxon>ecological metagenomes</taxon>
    </lineage>
</organism>
<proteinExistence type="predicted"/>